<name>A0A1D2N2Z8_ORCCI</name>
<keyword evidence="2" id="KW-1185">Reference proteome</keyword>
<sequence>MAAIEFEEMRESEKLRKKLSEMKHRLCLFEFGIGSIASLVQDADEIRKISTRSDRKTAASDNQKRVIEGIVKILEEVEKSLSAAEAAQGIEQEAFRQDQLPTAAGVPCLVEVNPNVVTTTVSPKARIFIDETETGGNSLTRSICNIQVVENSAIFSAGGNNAASSASHYADPALAALSTLAAVATNQMEARSVKNGMGNTDTNLSQRSREVGLEKHVNNSGNTNVPFKKRKLVDRNVKSFTFKRPRDVL</sequence>
<protein>
    <submittedName>
        <fullName evidence="1">Uncharacterized protein</fullName>
    </submittedName>
</protein>
<evidence type="ECO:0000313" key="2">
    <source>
        <dbReference type="Proteomes" id="UP000094527"/>
    </source>
</evidence>
<dbReference type="Proteomes" id="UP000094527">
    <property type="component" value="Unassembled WGS sequence"/>
</dbReference>
<accession>A0A1D2N2Z8</accession>
<evidence type="ECO:0000313" key="1">
    <source>
        <dbReference type="EMBL" id="ODM99601.1"/>
    </source>
</evidence>
<reference evidence="1 2" key="1">
    <citation type="journal article" date="2016" name="Genome Biol. Evol.">
        <title>Gene Family Evolution Reflects Adaptation to Soil Environmental Stressors in the Genome of the Collembolan Orchesella cincta.</title>
        <authorList>
            <person name="Faddeeva-Vakhrusheva A."/>
            <person name="Derks M.F."/>
            <person name="Anvar S.Y."/>
            <person name="Agamennone V."/>
            <person name="Suring W."/>
            <person name="Smit S."/>
            <person name="van Straalen N.M."/>
            <person name="Roelofs D."/>
        </authorList>
    </citation>
    <scope>NUCLEOTIDE SEQUENCE [LARGE SCALE GENOMIC DNA]</scope>
    <source>
        <tissue evidence="1">Mixed pool</tissue>
    </source>
</reference>
<organism evidence="1 2">
    <name type="scientific">Orchesella cincta</name>
    <name type="common">Springtail</name>
    <name type="synonym">Podura cincta</name>
    <dbReference type="NCBI Taxonomy" id="48709"/>
    <lineage>
        <taxon>Eukaryota</taxon>
        <taxon>Metazoa</taxon>
        <taxon>Ecdysozoa</taxon>
        <taxon>Arthropoda</taxon>
        <taxon>Hexapoda</taxon>
        <taxon>Collembola</taxon>
        <taxon>Entomobryomorpha</taxon>
        <taxon>Entomobryoidea</taxon>
        <taxon>Orchesellidae</taxon>
        <taxon>Orchesellinae</taxon>
        <taxon>Orchesella</taxon>
    </lineage>
</organism>
<proteinExistence type="predicted"/>
<gene>
    <name evidence="1" type="ORF">Ocin01_07088</name>
</gene>
<dbReference type="AlphaFoldDB" id="A0A1D2N2Z8"/>
<dbReference type="EMBL" id="LJIJ01000269">
    <property type="protein sequence ID" value="ODM99601.1"/>
    <property type="molecule type" value="Genomic_DNA"/>
</dbReference>
<comment type="caution">
    <text evidence="1">The sequence shown here is derived from an EMBL/GenBank/DDBJ whole genome shotgun (WGS) entry which is preliminary data.</text>
</comment>